<dbReference type="HOGENOM" id="CLU_3201502_0_0_6"/>
<proteinExistence type="predicted"/>
<sequence>MEPWDVWDTDNSAFNYDKFAIREFRIYDMLYFIFSINQYRSITHL</sequence>
<protein>
    <submittedName>
        <fullName evidence="1">Uncharacterized protein</fullName>
    </submittedName>
</protein>
<keyword evidence="2" id="KW-1185">Reference proteome</keyword>
<accession>A0A0A8ULP9</accession>
<gene>
    <name evidence="1" type="ORF">LHA_0534</name>
</gene>
<reference evidence="2" key="1">
    <citation type="submission" date="2014-09" db="EMBL/GenBank/DDBJ databases">
        <authorList>
            <person name="Gomez-Valero L."/>
        </authorList>
    </citation>
    <scope>NUCLEOTIDE SEQUENCE [LARGE SCALE GENOMIC DNA]</scope>
    <source>
        <strain evidence="2">ATCC35250</strain>
    </source>
</reference>
<evidence type="ECO:0000313" key="1">
    <source>
        <dbReference type="EMBL" id="CEK09628.1"/>
    </source>
</evidence>
<evidence type="ECO:0000313" key="2">
    <source>
        <dbReference type="Proteomes" id="UP000032803"/>
    </source>
</evidence>
<name>A0A0A8ULP9_LEGHA</name>
<dbReference type="STRING" id="449.LHA_0534"/>
<organism evidence="1 2">
    <name type="scientific">Legionella hackeliae</name>
    <dbReference type="NCBI Taxonomy" id="449"/>
    <lineage>
        <taxon>Bacteria</taxon>
        <taxon>Pseudomonadati</taxon>
        <taxon>Pseudomonadota</taxon>
        <taxon>Gammaproteobacteria</taxon>
        <taxon>Legionellales</taxon>
        <taxon>Legionellaceae</taxon>
        <taxon>Legionella</taxon>
    </lineage>
</organism>
<dbReference type="Proteomes" id="UP000032803">
    <property type="component" value="Chromosome I"/>
</dbReference>
<dbReference type="EMBL" id="LN681225">
    <property type="protein sequence ID" value="CEK09628.1"/>
    <property type="molecule type" value="Genomic_DNA"/>
</dbReference>
<dbReference type="AlphaFoldDB" id="A0A0A8ULP9"/>
<dbReference type="KEGG" id="lha:LHA_0534"/>